<dbReference type="InterPro" id="IPR036921">
    <property type="entry name" value="PurM-like_N_sf"/>
</dbReference>
<dbReference type="HAMAP" id="MF_00741">
    <property type="entry name" value="AIRS"/>
    <property type="match status" value="1"/>
</dbReference>
<dbReference type="Proteomes" id="UP000220102">
    <property type="component" value="Unassembled WGS sequence"/>
</dbReference>
<dbReference type="Gene3D" id="3.30.1330.10">
    <property type="entry name" value="PurM-like, N-terminal domain"/>
    <property type="match status" value="1"/>
</dbReference>
<evidence type="ECO:0000256" key="14">
    <source>
        <dbReference type="ARBA" id="ARBA00049057"/>
    </source>
</evidence>
<evidence type="ECO:0000256" key="11">
    <source>
        <dbReference type="ARBA" id="ARBA00031908"/>
    </source>
</evidence>
<evidence type="ECO:0000256" key="5">
    <source>
        <dbReference type="ARBA" id="ARBA00020367"/>
    </source>
</evidence>
<evidence type="ECO:0000256" key="9">
    <source>
        <dbReference type="ARBA" id="ARBA00022755"/>
    </source>
</evidence>
<dbReference type="RefSeq" id="WP_098073940.1">
    <property type="nucleotide sequence ID" value="NZ_PDEQ01000001.1"/>
</dbReference>
<comment type="catalytic activity">
    <reaction evidence="14 15">
        <text>2-formamido-N(1)-(5-O-phospho-beta-D-ribosyl)acetamidine + ATP = 5-amino-1-(5-phospho-beta-D-ribosyl)imidazole + ADP + phosphate + H(+)</text>
        <dbReference type="Rhea" id="RHEA:23032"/>
        <dbReference type="ChEBI" id="CHEBI:15378"/>
        <dbReference type="ChEBI" id="CHEBI:30616"/>
        <dbReference type="ChEBI" id="CHEBI:43474"/>
        <dbReference type="ChEBI" id="CHEBI:137981"/>
        <dbReference type="ChEBI" id="CHEBI:147287"/>
        <dbReference type="ChEBI" id="CHEBI:456216"/>
        <dbReference type="EC" id="6.3.3.1"/>
    </reaction>
</comment>
<comment type="subcellular location">
    <subcellularLocation>
        <location evidence="1 15">Cytoplasm</location>
    </subcellularLocation>
</comment>
<keyword evidence="19" id="KW-1185">Reference proteome</keyword>
<comment type="pathway">
    <text evidence="2 15">Purine metabolism; IMP biosynthesis via de novo pathway; 5-amino-1-(5-phospho-D-ribosyl)imidazole from N(2)-formyl-N(1)-(5-phospho-D-ribosyl)glycinamide: step 2/2.</text>
</comment>
<comment type="caution">
    <text evidence="18">The sequence shown here is derived from an EMBL/GenBank/DDBJ whole genome shotgun (WGS) entry which is preliminary data.</text>
</comment>
<keyword evidence="9 15" id="KW-0658">Purine biosynthesis</keyword>
<dbReference type="FunFam" id="3.30.1330.10:FF:000001">
    <property type="entry name" value="Phosphoribosylformylglycinamidine cyclo-ligase"/>
    <property type="match status" value="1"/>
</dbReference>
<name>A0A2A8D2D2_9BACT</name>
<reference evidence="18 19" key="1">
    <citation type="submission" date="2017-10" db="EMBL/GenBank/DDBJ databases">
        <title>Draft genome of Longibacter Salinarum.</title>
        <authorList>
            <person name="Goh K.M."/>
            <person name="Shamsir M.S."/>
            <person name="Lim S.W."/>
        </authorList>
    </citation>
    <scope>NUCLEOTIDE SEQUENCE [LARGE SCALE GENOMIC DNA]</scope>
    <source>
        <strain evidence="18 19">KCTC 52045</strain>
    </source>
</reference>
<dbReference type="OrthoDB" id="9802507at2"/>
<dbReference type="InterPro" id="IPR004733">
    <property type="entry name" value="PurM_cligase"/>
</dbReference>
<dbReference type="PANTHER" id="PTHR10520:SF12">
    <property type="entry name" value="TRIFUNCTIONAL PURINE BIOSYNTHETIC PROTEIN ADENOSINE-3"/>
    <property type="match status" value="1"/>
</dbReference>
<dbReference type="Gene3D" id="3.90.650.10">
    <property type="entry name" value="PurM-like C-terminal domain"/>
    <property type="match status" value="1"/>
</dbReference>
<evidence type="ECO:0000256" key="10">
    <source>
        <dbReference type="ARBA" id="ARBA00022840"/>
    </source>
</evidence>
<evidence type="ECO:0000313" key="19">
    <source>
        <dbReference type="Proteomes" id="UP000220102"/>
    </source>
</evidence>
<evidence type="ECO:0000259" key="16">
    <source>
        <dbReference type="Pfam" id="PF00586"/>
    </source>
</evidence>
<protein>
    <recommendedName>
        <fullName evidence="5 15">Phosphoribosylformylglycinamidine cyclo-ligase</fullName>
        <ecNumber evidence="4 15">6.3.3.1</ecNumber>
    </recommendedName>
    <alternativeName>
        <fullName evidence="12 15">AIR synthase</fullName>
    </alternativeName>
    <alternativeName>
        <fullName evidence="13 15">AIRS</fullName>
    </alternativeName>
    <alternativeName>
        <fullName evidence="11 15">Phosphoribosyl-aminoimidazole synthetase</fullName>
    </alternativeName>
</protein>
<feature type="domain" description="PurM-like C-terminal" evidence="17">
    <location>
        <begin position="172"/>
        <end position="333"/>
    </location>
</feature>
<dbReference type="EMBL" id="PDEQ01000001">
    <property type="protein sequence ID" value="PEN15041.1"/>
    <property type="molecule type" value="Genomic_DNA"/>
</dbReference>
<dbReference type="GO" id="GO:0004641">
    <property type="term" value="F:phosphoribosylformylglycinamidine cyclo-ligase activity"/>
    <property type="evidence" value="ECO:0007669"/>
    <property type="project" value="UniProtKB-UniRule"/>
</dbReference>
<gene>
    <name evidence="15" type="primary">purM</name>
    <name evidence="18" type="ORF">CRI94_01770</name>
</gene>
<dbReference type="NCBIfam" id="TIGR00878">
    <property type="entry name" value="purM"/>
    <property type="match status" value="1"/>
</dbReference>
<dbReference type="SUPFAM" id="SSF56042">
    <property type="entry name" value="PurM C-terminal domain-like"/>
    <property type="match status" value="1"/>
</dbReference>
<evidence type="ECO:0000313" key="18">
    <source>
        <dbReference type="EMBL" id="PEN15041.1"/>
    </source>
</evidence>
<evidence type="ECO:0000256" key="7">
    <source>
        <dbReference type="ARBA" id="ARBA00022598"/>
    </source>
</evidence>
<keyword evidence="8 15" id="KW-0547">Nucleotide-binding</keyword>
<dbReference type="GO" id="GO:0006189">
    <property type="term" value="P:'de novo' IMP biosynthetic process"/>
    <property type="evidence" value="ECO:0007669"/>
    <property type="project" value="UniProtKB-UniRule"/>
</dbReference>
<dbReference type="UniPathway" id="UPA00074">
    <property type="reaction ID" value="UER00129"/>
</dbReference>
<dbReference type="InterPro" id="IPR016188">
    <property type="entry name" value="PurM-like_N"/>
</dbReference>
<evidence type="ECO:0000256" key="1">
    <source>
        <dbReference type="ARBA" id="ARBA00004496"/>
    </source>
</evidence>
<dbReference type="SUPFAM" id="SSF55326">
    <property type="entry name" value="PurM N-terminal domain-like"/>
    <property type="match status" value="1"/>
</dbReference>
<evidence type="ECO:0000256" key="8">
    <source>
        <dbReference type="ARBA" id="ARBA00022741"/>
    </source>
</evidence>
<organism evidence="18 19">
    <name type="scientific">Longibacter salinarum</name>
    <dbReference type="NCBI Taxonomy" id="1850348"/>
    <lineage>
        <taxon>Bacteria</taxon>
        <taxon>Pseudomonadati</taxon>
        <taxon>Rhodothermota</taxon>
        <taxon>Rhodothermia</taxon>
        <taxon>Rhodothermales</taxon>
        <taxon>Salisaetaceae</taxon>
        <taxon>Longibacter</taxon>
    </lineage>
</organism>
<dbReference type="Pfam" id="PF02769">
    <property type="entry name" value="AIRS_C"/>
    <property type="match status" value="1"/>
</dbReference>
<evidence type="ECO:0000256" key="15">
    <source>
        <dbReference type="HAMAP-Rule" id="MF_00741"/>
    </source>
</evidence>
<evidence type="ECO:0000256" key="6">
    <source>
        <dbReference type="ARBA" id="ARBA00022490"/>
    </source>
</evidence>
<dbReference type="InterPro" id="IPR010918">
    <property type="entry name" value="PurM-like_C_dom"/>
</dbReference>
<keyword evidence="6 15" id="KW-0963">Cytoplasm</keyword>
<evidence type="ECO:0000256" key="13">
    <source>
        <dbReference type="ARBA" id="ARBA00033093"/>
    </source>
</evidence>
<keyword evidence="10 15" id="KW-0067">ATP-binding</keyword>
<evidence type="ECO:0000256" key="12">
    <source>
        <dbReference type="ARBA" id="ARBA00032931"/>
    </source>
</evidence>
<sequence length="338" mass="35827">MTTYKESGVDVDAGDDAVDRIKPIVQETFTPGVLAGIGSFGSYVELDADAYDQPVLVSSIDGVGTKVKVAVRAGRFDTVGQDLVNHCVNDVAVCGARPLYFLDYYGVGRLDPATAEDVVRGFSTACKQTGTALVGGEIAEMPDVYGGENFDLVGCIVAVVEKRQILNGSTTEAGDVLVGLPSTGLHTNGYTLARKVLFDAFDVDDTPAELDGESVGEALLRVHRSYLGAIQAIVEAQHSVRGFAHITGGGLPGNLRRIMPDGCQAVVDYDAWDRPPLFELIQSRGNVPESDMRRTFNCGIGLVGVFPESEVDAALETLKGEGEHPVVMGKVESVASRT</sequence>
<feature type="domain" description="PurM-like N-terminal" evidence="16">
    <location>
        <begin position="54"/>
        <end position="159"/>
    </location>
</feature>
<evidence type="ECO:0000256" key="2">
    <source>
        <dbReference type="ARBA" id="ARBA00004686"/>
    </source>
</evidence>
<accession>A0A2A8D2D2</accession>
<keyword evidence="7 15" id="KW-0436">Ligase</keyword>
<evidence type="ECO:0000259" key="17">
    <source>
        <dbReference type="Pfam" id="PF02769"/>
    </source>
</evidence>
<dbReference type="EC" id="6.3.3.1" evidence="4 15"/>
<proteinExistence type="inferred from homology"/>
<dbReference type="GO" id="GO:0004637">
    <property type="term" value="F:phosphoribosylamine-glycine ligase activity"/>
    <property type="evidence" value="ECO:0007669"/>
    <property type="project" value="TreeGrafter"/>
</dbReference>
<dbReference type="GO" id="GO:0005829">
    <property type="term" value="C:cytosol"/>
    <property type="evidence" value="ECO:0007669"/>
    <property type="project" value="TreeGrafter"/>
</dbReference>
<dbReference type="InterPro" id="IPR036676">
    <property type="entry name" value="PurM-like_C_sf"/>
</dbReference>
<evidence type="ECO:0000256" key="4">
    <source>
        <dbReference type="ARBA" id="ARBA00013047"/>
    </source>
</evidence>
<dbReference type="CDD" id="cd02196">
    <property type="entry name" value="PurM"/>
    <property type="match status" value="1"/>
</dbReference>
<evidence type="ECO:0000256" key="3">
    <source>
        <dbReference type="ARBA" id="ARBA00010280"/>
    </source>
</evidence>
<dbReference type="GO" id="GO:0046084">
    <property type="term" value="P:adenine biosynthetic process"/>
    <property type="evidence" value="ECO:0007669"/>
    <property type="project" value="TreeGrafter"/>
</dbReference>
<dbReference type="Pfam" id="PF00586">
    <property type="entry name" value="AIRS"/>
    <property type="match status" value="1"/>
</dbReference>
<dbReference type="GO" id="GO:0005524">
    <property type="term" value="F:ATP binding"/>
    <property type="evidence" value="ECO:0007669"/>
    <property type="project" value="UniProtKB-KW"/>
</dbReference>
<dbReference type="FunFam" id="3.90.650.10:FF:000011">
    <property type="entry name" value="Phosphoribosylformylglycinamidine cyclo-ligase"/>
    <property type="match status" value="1"/>
</dbReference>
<dbReference type="PANTHER" id="PTHR10520">
    <property type="entry name" value="TRIFUNCTIONAL PURINE BIOSYNTHETIC PROTEIN ADENOSINE-3-RELATED"/>
    <property type="match status" value="1"/>
</dbReference>
<dbReference type="AlphaFoldDB" id="A0A2A8D2D2"/>
<comment type="similarity">
    <text evidence="3 15">Belongs to the AIR synthase family.</text>
</comment>